<dbReference type="Proteomes" id="UP001651690">
    <property type="component" value="Unassembled WGS sequence"/>
</dbReference>
<evidence type="ECO:0000313" key="2">
    <source>
        <dbReference type="EMBL" id="MCP9274683.1"/>
    </source>
</evidence>
<keyword evidence="1" id="KW-0732">Signal</keyword>
<sequence length="99" mass="9937">MKKLGLTTIAASGLAAAVLGFAAPAVAAPSGPGGAQATISKLESQGYEVIVNHVGNTPLDQATVVAVRPGQTYTRTDSGNPGDDLLTQVTGKTVYVDVK</sequence>
<feature type="signal peptide" evidence="1">
    <location>
        <begin position="1"/>
        <end position="27"/>
    </location>
</feature>
<protein>
    <recommendedName>
        <fullName evidence="4">PASTA domain-containing protein</fullName>
    </recommendedName>
</protein>
<evidence type="ECO:0000313" key="3">
    <source>
        <dbReference type="Proteomes" id="UP001651690"/>
    </source>
</evidence>
<feature type="chain" id="PRO_5045800933" description="PASTA domain-containing protein" evidence="1">
    <location>
        <begin position="28"/>
        <end position="99"/>
    </location>
</feature>
<name>A0ABT1M698_9MYCO</name>
<evidence type="ECO:0000256" key="1">
    <source>
        <dbReference type="SAM" id="SignalP"/>
    </source>
</evidence>
<gene>
    <name evidence="2" type="ORF">NM203_21045</name>
</gene>
<dbReference type="RefSeq" id="WP_255062356.1">
    <property type="nucleotide sequence ID" value="NZ_JANDBD010000009.1"/>
</dbReference>
<dbReference type="EMBL" id="JANDBD010000009">
    <property type="protein sequence ID" value="MCP9274683.1"/>
    <property type="molecule type" value="Genomic_DNA"/>
</dbReference>
<reference evidence="2 3" key="1">
    <citation type="submission" date="2022-06" db="EMBL/GenBank/DDBJ databases">
        <title>Mycolicibacterium sp. CAU 1645 isolated from seawater.</title>
        <authorList>
            <person name="Kim W."/>
        </authorList>
    </citation>
    <scope>NUCLEOTIDE SEQUENCE [LARGE SCALE GENOMIC DNA]</scope>
    <source>
        <strain evidence="2 3">CAU 1645</strain>
    </source>
</reference>
<proteinExistence type="predicted"/>
<keyword evidence="3" id="KW-1185">Reference proteome</keyword>
<evidence type="ECO:0008006" key="4">
    <source>
        <dbReference type="Google" id="ProtNLM"/>
    </source>
</evidence>
<accession>A0ABT1M698</accession>
<comment type="caution">
    <text evidence="2">The sequence shown here is derived from an EMBL/GenBank/DDBJ whole genome shotgun (WGS) entry which is preliminary data.</text>
</comment>
<organism evidence="2 3">
    <name type="scientific">Mycolicibacterium arenosum</name>
    <dbReference type="NCBI Taxonomy" id="2952157"/>
    <lineage>
        <taxon>Bacteria</taxon>
        <taxon>Bacillati</taxon>
        <taxon>Actinomycetota</taxon>
        <taxon>Actinomycetes</taxon>
        <taxon>Mycobacteriales</taxon>
        <taxon>Mycobacteriaceae</taxon>
        <taxon>Mycolicibacterium</taxon>
    </lineage>
</organism>